<proteinExistence type="predicted"/>
<dbReference type="SMART" id="SM00838">
    <property type="entry name" value="EFG_C"/>
    <property type="match status" value="1"/>
</dbReference>
<feature type="domain" description="Tr-type G" evidence="4">
    <location>
        <begin position="16"/>
        <end position="271"/>
    </location>
</feature>
<evidence type="ECO:0000256" key="1">
    <source>
        <dbReference type="ARBA" id="ARBA00022741"/>
    </source>
</evidence>
<accession>A0AA85KJA3</accession>
<dbReference type="PANTHER" id="PTHR42908">
    <property type="entry name" value="TRANSLATION ELONGATION FACTOR-RELATED"/>
    <property type="match status" value="1"/>
</dbReference>
<feature type="compositionally biased region" description="Polar residues" evidence="3">
    <location>
        <begin position="1152"/>
        <end position="1176"/>
    </location>
</feature>
<dbReference type="GO" id="GO:0005525">
    <property type="term" value="F:GTP binding"/>
    <property type="evidence" value="ECO:0007669"/>
    <property type="project" value="UniProtKB-KW"/>
</dbReference>
<dbReference type="GO" id="GO:0043022">
    <property type="term" value="F:ribosome binding"/>
    <property type="evidence" value="ECO:0007669"/>
    <property type="project" value="TreeGrafter"/>
</dbReference>
<evidence type="ECO:0000256" key="3">
    <source>
        <dbReference type="SAM" id="MobiDB-lite"/>
    </source>
</evidence>
<dbReference type="InterPro" id="IPR000640">
    <property type="entry name" value="EFG_V-like"/>
</dbReference>
<dbReference type="InterPro" id="IPR005225">
    <property type="entry name" value="Small_GTP-bd"/>
</dbReference>
<dbReference type="InterPro" id="IPR035647">
    <property type="entry name" value="EFG_III/V"/>
</dbReference>
<dbReference type="PANTHER" id="PTHR42908:SF3">
    <property type="entry name" value="ELONGATION FACTOR-LIKE GTPASE 1"/>
    <property type="match status" value="1"/>
</dbReference>
<dbReference type="PRINTS" id="PR00315">
    <property type="entry name" value="ELONGATNFCT"/>
</dbReference>
<dbReference type="GO" id="GO:0042256">
    <property type="term" value="P:cytosolic ribosome assembly"/>
    <property type="evidence" value="ECO:0007669"/>
    <property type="project" value="TreeGrafter"/>
</dbReference>
<dbReference type="Gene3D" id="2.40.30.10">
    <property type="entry name" value="Translation factors"/>
    <property type="match status" value="1"/>
</dbReference>
<name>A0AA85KJA3_TRIRE</name>
<evidence type="ECO:0000313" key="6">
    <source>
        <dbReference type="WBParaSite" id="TREG1_92080.1"/>
    </source>
</evidence>
<dbReference type="GO" id="GO:0003924">
    <property type="term" value="F:GTPase activity"/>
    <property type="evidence" value="ECO:0007669"/>
    <property type="project" value="InterPro"/>
</dbReference>
<dbReference type="PROSITE" id="PS51722">
    <property type="entry name" value="G_TR_2"/>
    <property type="match status" value="1"/>
</dbReference>
<dbReference type="FunFam" id="3.30.70.870:FF:000002">
    <property type="entry name" value="Translation elongation factor 2"/>
    <property type="match status" value="1"/>
</dbReference>
<dbReference type="SUPFAM" id="SSF52540">
    <property type="entry name" value="P-loop containing nucleoside triphosphate hydrolases"/>
    <property type="match status" value="1"/>
</dbReference>
<dbReference type="FunFam" id="3.40.50.300:FF:000746">
    <property type="entry name" value="Ribosome assembly protein 1"/>
    <property type="match status" value="1"/>
</dbReference>
<dbReference type="InterPro" id="IPR009000">
    <property type="entry name" value="Transl_B-barrel_sf"/>
</dbReference>
<dbReference type="GO" id="GO:0005829">
    <property type="term" value="C:cytosol"/>
    <property type="evidence" value="ECO:0007669"/>
    <property type="project" value="TreeGrafter"/>
</dbReference>
<feature type="region of interest" description="Disordered" evidence="3">
    <location>
        <begin position="1433"/>
        <end position="1461"/>
    </location>
</feature>
<dbReference type="GO" id="GO:1990904">
    <property type="term" value="C:ribonucleoprotein complex"/>
    <property type="evidence" value="ECO:0007669"/>
    <property type="project" value="TreeGrafter"/>
</dbReference>
<protein>
    <recommendedName>
        <fullName evidence="4">Tr-type G domain-containing protein</fullName>
    </recommendedName>
</protein>
<evidence type="ECO:0000256" key="2">
    <source>
        <dbReference type="ARBA" id="ARBA00023134"/>
    </source>
</evidence>
<evidence type="ECO:0000313" key="5">
    <source>
        <dbReference type="Proteomes" id="UP000050795"/>
    </source>
</evidence>
<reference evidence="6" key="2">
    <citation type="submission" date="2023-11" db="UniProtKB">
        <authorList>
            <consortium name="WormBaseParasite"/>
        </authorList>
    </citation>
    <scope>IDENTIFICATION</scope>
</reference>
<feature type="compositionally biased region" description="Acidic residues" evidence="3">
    <location>
        <begin position="1243"/>
        <end position="1257"/>
    </location>
</feature>
<dbReference type="Pfam" id="PF00679">
    <property type="entry name" value="EFG_C"/>
    <property type="match status" value="1"/>
</dbReference>
<dbReference type="CDD" id="cd01885">
    <property type="entry name" value="EF2"/>
    <property type="match status" value="1"/>
</dbReference>
<keyword evidence="5" id="KW-1185">Reference proteome</keyword>
<feature type="compositionally biased region" description="Low complexity" evidence="3">
    <location>
        <begin position="1433"/>
        <end position="1442"/>
    </location>
</feature>
<dbReference type="InterPro" id="IPR014721">
    <property type="entry name" value="Ribsml_uS5_D2-typ_fold_subgr"/>
</dbReference>
<dbReference type="Proteomes" id="UP000050795">
    <property type="component" value="Unassembled WGS sequence"/>
</dbReference>
<feature type="region of interest" description="Disordered" evidence="3">
    <location>
        <begin position="1149"/>
        <end position="1211"/>
    </location>
</feature>
<reference evidence="5" key="1">
    <citation type="submission" date="2022-06" db="EMBL/GenBank/DDBJ databases">
        <authorList>
            <person name="Berger JAMES D."/>
            <person name="Berger JAMES D."/>
        </authorList>
    </citation>
    <scope>NUCLEOTIDE SEQUENCE [LARGE SCALE GENOMIC DNA]</scope>
</reference>
<feature type="compositionally biased region" description="Low complexity" evidence="3">
    <location>
        <begin position="1449"/>
        <end position="1461"/>
    </location>
</feature>
<dbReference type="InterPro" id="IPR000795">
    <property type="entry name" value="T_Tr_GTP-bd_dom"/>
</dbReference>
<dbReference type="SUPFAM" id="SSF54211">
    <property type="entry name" value="Ribosomal protein S5 domain 2-like"/>
    <property type="match status" value="1"/>
</dbReference>
<dbReference type="WBParaSite" id="TREG1_92080.1">
    <property type="protein sequence ID" value="TREG1_92080.1"/>
    <property type="gene ID" value="TREG1_92080"/>
</dbReference>
<keyword evidence="1" id="KW-0547">Nucleotide-binding</keyword>
<feature type="region of interest" description="Disordered" evidence="3">
    <location>
        <begin position="1229"/>
        <end position="1275"/>
    </location>
</feature>
<dbReference type="SUPFAM" id="SSF50447">
    <property type="entry name" value="Translation proteins"/>
    <property type="match status" value="1"/>
</dbReference>
<dbReference type="InterPro" id="IPR020568">
    <property type="entry name" value="Ribosomal_Su5_D2-typ_SF"/>
</dbReference>
<dbReference type="InterPro" id="IPR027417">
    <property type="entry name" value="P-loop_NTPase"/>
</dbReference>
<organism evidence="5 6">
    <name type="scientific">Trichobilharzia regenti</name>
    <name type="common">Nasal bird schistosome</name>
    <dbReference type="NCBI Taxonomy" id="157069"/>
    <lineage>
        <taxon>Eukaryota</taxon>
        <taxon>Metazoa</taxon>
        <taxon>Spiralia</taxon>
        <taxon>Lophotrochozoa</taxon>
        <taxon>Platyhelminthes</taxon>
        <taxon>Trematoda</taxon>
        <taxon>Digenea</taxon>
        <taxon>Strigeidida</taxon>
        <taxon>Schistosomatoidea</taxon>
        <taxon>Schistosomatidae</taxon>
        <taxon>Trichobilharzia</taxon>
    </lineage>
</organism>
<dbReference type="SUPFAM" id="SSF54980">
    <property type="entry name" value="EF-G C-terminal domain-like"/>
    <property type="match status" value="2"/>
</dbReference>
<sequence length="1533" mass="168709">MNSRRTVLSSLTKRVSQIRNVCILAHVDHGKTTMADALLATNGIVSSRQSGKLRYMDNTEAEQERGITMKSSVIGLVFNRTISPSDKNSENYYLINLVDSPGHVDFSSEVSTAVRLCDGAIIVIDVVEGVCPQTRTVLRQAWDERSTLLLVLNKVDRLILELKMTPLQAYETMCRAIEQVNSVLAEMYSADVMRQRNSLWETSLSNQNSSSAINNDTTAYDWSTGLEKADDSNLYFSPEKGNVVFCSSVDSWGFRVDQFSKTWSERLSIPCSVLQKSLWGDFYLTATAAAATTGASSTELMNKMTVKTGAKQKQKKPIFVQLVLEPLWNAYQTLLLDDKRDKVFVMAEKIGVKLDQRVIRNVDSRGVLRALLSAWLPLGYTLMQAITDICPSPSKAVSADRAVHMLYGDTVLCDLPPLLTADSPISIDQTSRVPINSIYSSSGASLALQACDSSAESPTIIFVAKVFWTDKLRPTSNACDRPIPPEDIKSENTCHISTVQSCDPENSDINHPCVVPQPSLCCNTSARQVNNTSLRSPLVSCNPFADTDFVALARVFSGTVYPGQKLFVLGPKFDGRKVPSYLLDSDPENFPLGPVRLRKEEEEKEEQDLGLSSTSHHNNSFDDLGKASSVNSGSFSISRSGSVGGGSSEFRLSGPRYLRHVYVASIVRVLQLLGSQSDMVEIVDPVPAGNIVGLTGPDLIACLPKSGLLVSRLSLVASMASKTDNSETEIAPVLPLAGLAVWHGAPVISVAVEPASAANPEDVYRLERGLRLLDRADPCAEVTITASGEYIIRAAGEIHLQKCIEDLVKYFAPDVELQISPFVVPFRETIIDTCSTLNSPSITVLSKLSYEKARAQYESILQKRNLTSELNINQLEKLNLNSPPLPQQPLTTSPIKTTAITTTVNIDNKTNDSLKLSNTTTTTNSIMTSAHHHLQGIPNFANCDITDFPISVFQLPHSKPRTRILIRVTAHPMPSELLNWIEHRGSSKVSHLIRAFKSKASNYSKLLSEFEQQLLSVCSELTSKCSPACSINWKHITSSLLAFGPNQIGPNLLISHLSSDTFPLCTAWGKKLTASSPSTSTSSNDKFSDSDVKKTYSLPLVSYGKALLRGFQLASLKGPLCAEPMYGVVFVLEEIVTEYLTALKLPDKTDTADTSQDKTQQSDPSCLLSLTTDGNQTSPPPAATLPTSRDSVDNPVCTTTTTTTAISSAKRRRKSKRLTSISWLNDYEDDDDDIANTCHSSDNSEDETDENYDNEPNDDWRSNSSSSEDEEDIVEDYQSDVENTNAVSLQNAKPEAYFDTTKEIPYWQQRQDISWLHDISPGLLTSAMTRACITAFQSCSCQRLMIAVYDLELQARSDVLGRMFGVLRRRYGRVIGEDFREGENIFVINARLPVIESFGLADEIRKRTSGIVSLPQLRPGGWELLDIDPLQQQQQKETVSSTDTKEDTSSSSSSYRLKTTTGKYSSRSKVNVVNTGGSVAIGDDGTGENVEESTSQFSRVQRYIREVRLRKGLPLNEQLVLNADKQRTLKKNK</sequence>
<keyword evidence="2" id="KW-0342">GTP-binding</keyword>
<dbReference type="NCBIfam" id="TIGR00231">
    <property type="entry name" value="small_GTP"/>
    <property type="match status" value="1"/>
</dbReference>
<dbReference type="Pfam" id="PF00009">
    <property type="entry name" value="GTP_EFTU"/>
    <property type="match status" value="1"/>
</dbReference>
<dbReference type="Gene3D" id="3.30.70.870">
    <property type="entry name" value="Elongation Factor G (Translational Gtpase), domain 3"/>
    <property type="match status" value="1"/>
</dbReference>
<feature type="compositionally biased region" description="Low complexity" evidence="3">
    <location>
        <begin position="1198"/>
        <end position="1208"/>
    </location>
</feature>
<dbReference type="Gene3D" id="3.30.230.10">
    <property type="match status" value="1"/>
</dbReference>
<dbReference type="Gene3D" id="3.30.70.240">
    <property type="match status" value="1"/>
</dbReference>
<dbReference type="Gene3D" id="3.40.50.300">
    <property type="entry name" value="P-loop containing nucleotide triphosphate hydrolases"/>
    <property type="match status" value="1"/>
</dbReference>
<evidence type="ECO:0000259" key="4">
    <source>
        <dbReference type="PROSITE" id="PS51722"/>
    </source>
</evidence>